<proteinExistence type="predicted"/>
<keyword evidence="3" id="KW-1185">Reference proteome</keyword>
<dbReference type="RefSeq" id="XP_066071611.1">
    <property type="nucleotide sequence ID" value="XM_066215514.1"/>
</dbReference>
<reference evidence="2" key="2">
    <citation type="journal article" date="2022" name="Elife">
        <title>Obligate sexual reproduction of a homothallic fungus closely related to the Cryptococcus pathogenic species complex.</title>
        <authorList>
            <person name="Passer A.R."/>
            <person name="Clancey S.A."/>
            <person name="Shea T."/>
            <person name="David-Palma M."/>
            <person name="Averette A.F."/>
            <person name="Boekhout T."/>
            <person name="Porcel B.M."/>
            <person name="Nowrousian M."/>
            <person name="Cuomo C.A."/>
            <person name="Sun S."/>
            <person name="Heitman J."/>
            <person name="Coelho M.A."/>
        </authorList>
    </citation>
    <scope>NUCLEOTIDE SEQUENCE</scope>
    <source>
        <strain evidence="2">CBS 7841</strain>
    </source>
</reference>
<sequence>MGQLNQGLVPDRLSYPVISPKKKSLFSSIRLRKAFTRMTSQIFASKTTNSPKTIQPLIAPATPRFNPKIPTYITIPSHPVLLDRMHYRNYSRDSKPTSKLINSSYTYTPPLPRNAQAEPTGVIARRASWPTYQRSCPVYKSLNSQGDDYKILEGILYLKKLRDALKRDLGETLNVPSFSPASPSPSTSSDSDLRRQLARLYLTDEARCKKSIHRVSLEYSKSMTELRMKRNSKRPSLMRQYSYVSLEQDEEVIDSPESALKPEDPFMFSKAVEARFPAPGAPRPYRKYGPRPRSLPPVALSKIVDELLFEKERVKRMKTNGLVISPRSDPSTPAFFSPGSVKTGSSYFSASTEHITRSGSIVDLPTSNTIHGSLVSRNHTQAIAARNRADEAIYSISSNTYLLFSALSRFVSQVKYGFISKFV</sequence>
<dbReference type="Proteomes" id="UP000094043">
    <property type="component" value="Chromosome 8"/>
</dbReference>
<evidence type="ECO:0000313" key="3">
    <source>
        <dbReference type="Proteomes" id="UP000094043"/>
    </source>
</evidence>
<feature type="region of interest" description="Disordered" evidence="1">
    <location>
        <begin position="173"/>
        <end position="193"/>
    </location>
</feature>
<dbReference type="GeneID" id="91090364"/>
<protein>
    <submittedName>
        <fullName evidence="2">Uncharacterized protein</fullName>
    </submittedName>
</protein>
<dbReference type="KEGG" id="cdep:91090364"/>
<name>A0AAJ8JYS7_9TREE</name>
<dbReference type="EMBL" id="CP143791">
    <property type="protein sequence ID" value="WVN90911.1"/>
    <property type="molecule type" value="Genomic_DNA"/>
</dbReference>
<evidence type="ECO:0000256" key="1">
    <source>
        <dbReference type="SAM" id="MobiDB-lite"/>
    </source>
</evidence>
<feature type="compositionally biased region" description="Low complexity" evidence="1">
    <location>
        <begin position="176"/>
        <end position="190"/>
    </location>
</feature>
<organism evidence="2 3">
    <name type="scientific">Cryptococcus depauperatus CBS 7841</name>
    <dbReference type="NCBI Taxonomy" id="1295531"/>
    <lineage>
        <taxon>Eukaryota</taxon>
        <taxon>Fungi</taxon>
        <taxon>Dikarya</taxon>
        <taxon>Basidiomycota</taxon>
        <taxon>Agaricomycotina</taxon>
        <taxon>Tremellomycetes</taxon>
        <taxon>Tremellales</taxon>
        <taxon>Cryptococcaceae</taxon>
        <taxon>Cryptococcus</taxon>
    </lineage>
</organism>
<gene>
    <name evidence="2" type="ORF">L203_106156</name>
</gene>
<evidence type="ECO:0000313" key="2">
    <source>
        <dbReference type="EMBL" id="WVN90911.1"/>
    </source>
</evidence>
<dbReference type="AlphaFoldDB" id="A0AAJ8JYS7"/>
<accession>A0AAJ8JYS7</accession>
<reference evidence="2" key="3">
    <citation type="submission" date="2024-01" db="EMBL/GenBank/DDBJ databases">
        <authorList>
            <person name="Coelho M.A."/>
            <person name="David-Palma M."/>
            <person name="Shea T."/>
            <person name="Sun S."/>
            <person name="Cuomo C.A."/>
            <person name="Heitman J."/>
        </authorList>
    </citation>
    <scope>NUCLEOTIDE SEQUENCE</scope>
    <source>
        <strain evidence="2">CBS 7841</strain>
    </source>
</reference>
<reference evidence="2" key="1">
    <citation type="submission" date="2016-06" db="EMBL/GenBank/DDBJ databases">
        <authorList>
            <person name="Cuomo C."/>
            <person name="Litvintseva A."/>
            <person name="Heitman J."/>
            <person name="Chen Y."/>
            <person name="Sun S."/>
            <person name="Springer D."/>
            <person name="Dromer F."/>
            <person name="Young S."/>
            <person name="Zeng Q."/>
            <person name="Chapman S."/>
            <person name="Gujja S."/>
            <person name="Saif S."/>
            <person name="Birren B."/>
        </authorList>
    </citation>
    <scope>NUCLEOTIDE SEQUENCE</scope>
    <source>
        <strain evidence="2">CBS 7841</strain>
    </source>
</reference>